<gene>
    <name evidence="2" type="ORF">PVAP13_2KG340302</name>
</gene>
<dbReference type="Pfam" id="PF02721">
    <property type="entry name" value="DUF223"/>
    <property type="match status" value="1"/>
</dbReference>
<comment type="caution">
    <text evidence="2">The sequence shown here is derived from an EMBL/GenBank/DDBJ whole genome shotgun (WGS) entry which is preliminary data.</text>
</comment>
<dbReference type="PANTHER" id="PTHR47165">
    <property type="entry name" value="OS03G0429900 PROTEIN"/>
    <property type="match status" value="1"/>
</dbReference>
<sequence length="279" mass="32055">MAANMLTELNPHGLNWNIRVCISRLWEFCDKNGQIKHQDLVIIDEKSNAMYVEIPQEDIPYLKPHLQEGKIVDIKRFLVQRAKSIYKVVEAPYMIKLTQRSIITPVVPEPPNFPKYVYNLTQFSELPQHVNLTDRFLAVSNVAKVQYGYGKLQTKRTIILKDDKGNSIEISLWGPRAIEFDAETVYANGQETAVIVIFVGTLAKTIKTEKGDKVILTGNSACRWYINEDIPAINEFYSKYKLCVMGSDNTHELEFVLFDKKAELIGKPVEKIDQYVRQK</sequence>
<feature type="domain" description="Replication protein A 70 kDa DNA-binding subunit B/D first OB fold" evidence="1">
    <location>
        <begin position="4"/>
        <end position="105"/>
    </location>
</feature>
<dbReference type="AlphaFoldDB" id="A0A8T0WB05"/>
<dbReference type="CDD" id="cd04481">
    <property type="entry name" value="RPA1_DBD_B_like"/>
    <property type="match status" value="1"/>
</dbReference>
<proteinExistence type="predicted"/>
<dbReference type="InterPro" id="IPR003871">
    <property type="entry name" value="RFA1B/D_OB_1st"/>
</dbReference>
<dbReference type="Gene3D" id="2.40.50.140">
    <property type="entry name" value="Nucleic acid-binding proteins"/>
    <property type="match status" value="2"/>
</dbReference>
<dbReference type="EMBL" id="CM029039">
    <property type="protein sequence ID" value="KAG2643527.1"/>
    <property type="molecule type" value="Genomic_DNA"/>
</dbReference>
<evidence type="ECO:0000313" key="2">
    <source>
        <dbReference type="EMBL" id="KAG2643527.1"/>
    </source>
</evidence>
<accession>A0A8T0WB05</accession>
<name>A0A8T0WB05_PANVG</name>
<evidence type="ECO:0000259" key="1">
    <source>
        <dbReference type="Pfam" id="PF02721"/>
    </source>
</evidence>
<evidence type="ECO:0000313" key="3">
    <source>
        <dbReference type="Proteomes" id="UP000823388"/>
    </source>
</evidence>
<protein>
    <recommendedName>
        <fullName evidence="1">Replication protein A 70 kDa DNA-binding subunit B/D first OB fold domain-containing protein</fullName>
    </recommendedName>
</protein>
<dbReference type="InterPro" id="IPR012340">
    <property type="entry name" value="NA-bd_OB-fold"/>
</dbReference>
<dbReference type="PANTHER" id="PTHR47165:SF4">
    <property type="entry name" value="OS03G0429900 PROTEIN"/>
    <property type="match status" value="1"/>
</dbReference>
<dbReference type="SUPFAM" id="SSF50249">
    <property type="entry name" value="Nucleic acid-binding proteins"/>
    <property type="match status" value="2"/>
</dbReference>
<dbReference type="CDD" id="cd04480">
    <property type="entry name" value="RPA1_DBD_A_like"/>
    <property type="match status" value="1"/>
</dbReference>
<keyword evidence="3" id="KW-1185">Reference proteome</keyword>
<dbReference type="Proteomes" id="UP000823388">
    <property type="component" value="Chromosome 2K"/>
</dbReference>
<organism evidence="2 3">
    <name type="scientific">Panicum virgatum</name>
    <name type="common">Blackwell switchgrass</name>
    <dbReference type="NCBI Taxonomy" id="38727"/>
    <lineage>
        <taxon>Eukaryota</taxon>
        <taxon>Viridiplantae</taxon>
        <taxon>Streptophyta</taxon>
        <taxon>Embryophyta</taxon>
        <taxon>Tracheophyta</taxon>
        <taxon>Spermatophyta</taxon>
        <taxon>Magnoliopsida</taxon>
        <taxon>Liliopsida</taxon>
        <taxon>Poales</taxon>
        <taxon>Poaceae</taxon>
        <taxon>PACMAD clade</taxon>
        <taxon>Panicoideae</taxon>
        <taxon>Panicodae</taxon>
        <taxon>Paniceae</taxon>
        <taxon>Panicinae</taxon>
        <taxon>Panicum</taxon>
        <taxon>Panicum sect. Hiantes</taxon>
    </lineage>
</organism>
<reference evidence="2" key="1">
    <citation type="submission" date="2020-05" db="EMBL/GenBank/DDBJ databases">
        <title>WGS assembly of Panicum virgatum.</title>
        <authorList>
            <person name="Lovell J.T."/>
            <person name="Jenkins J."/>
            <person name="Shu S."/>
            <person name="Juenger T.E."/>
            <person name="Schmutz J."/>
        </authorList>
    </citation>
    <scope>NUCLEOTIDE SEQUENCE</scope>
    <source>
        <strain evidence="2">AP13</strain>
    </source>
</reference>